<dbReference type="Proteomes" id="UP001281410">
    <property type="component" value="Unassembled WGS sequence"/>
</dbReference>
<name>A0AAE0EF94_9ROSI</name>
<comment type="caution">
    <text evidence="1">The sequence shown here is derived from an EMBL/GenBank/DDBJ whole genome shotgun (WGS) entry which is preliminary data.</text>
</comment>
<organism evidence="1 2">
    <name type="scientific">Dipteronia sinensis</name>
    <dbReference type="NCBI Taxonomy" id="43782"/>
    <lineage>
        <taxon>Eukaryota</taxon>
        <taxon>Viridiplantae</taxon>
        <taxon>Streptophyta</taxon>
        <taxon>Embryophyta</taxon>
        <taxon>Tracheophyta</taxon>
        <taxon>Spermatophyta</taxon>
        <taxon>Magnoliopsida</taxon>
        <taxon>eudicotyledons</taxon>
        <taxon>Gunneridae</taxon>
        <taxon>Pentapetalae</taxon>
        <taxon>rosids</taxon>
        <taxon>malvids</taxon>
        <taxon>Sapindales</taxon>
        <taxon>Sapindaceae</taxon>
        <taxon>Hippocastanoideae</taxon>
        <taxon>Acereae</taxon>
        <taxon>Dipteronia</taxon>
    </lineage>
</organism>
<proteinExistence type="predicted"/>
<gene>
    <name evidence="1" type="ORF">Dsin_005484</name>
</gene>
<reference evidence="1" key="1">
    <citation type="journal article" date="2023" name="Plant J.">
        <title>Genome sequences and population genomics provide insights into the demographic history, inbreeding, and mutation load of two 'living fossil' tree species of Dipteronia.</title>
        <authorList>
            <person name="Feng Y."/>
            <person name="Comes H.P."/>
            <person name="Chen J."/>
            <person name="Zhu S."/>
            <person name="Lu R."/>
            <person name="Zhang X."/>
            <person name="Li P."/>
            <person name="Qiu J."/>
            <person name="Olsen K.M."/>
            <person name="Qiu Y."/>
        </authorList>
    </citation>
    <scope>NUCLEOTIDE SEQUENCE</scope>
    <source>
        <strain evidence="1">NBL</strain>
    </source>
</reference>
<sequence>MMEMMEMREEVGILVQEVRMLVQQVGMLVRQVEMLMQTRSGSHVPYYGSYGRCNIFDYPSPQMPYQCLCMQINNIHQIRYIQTTKFLDQLEEIKLQWVREEDLAKDLKLHSKQLVGLCVFLKKKNLSLGIIGKRQGCKDI</sequence>
<evidence type="ECO:0000313" key="1">
    <source>
        <dbReference type="EMBL" id="KAK3225622.1"/>
    </source>
</evidence>
<evidence type="ECO:0000313" key="2">
    <source>
        <dbReference type="Proteomes" id="UP001281410"/>
    </source>
</evidence>
<accession>A0AAE0EF94</accession>
<keyword evidence="2" id="KW-1185">Reference proteome</keyword>
<dbReference type="EMBL" id="JANJYJ010000002">
    <property type="protein sequence ID" value="KAK3225622.1"/>
    <property type="molecule type" value="Genomic_DNA"/>
</dbReference>
<protein>
    <submittedName>
        <fullName evidence="1">Uncharacterized protein</fullName>
    </submittedName>
</protein>
<dbReference type="AlphaFoldDB" id="A0AAE0EF94"/>